<keyword evidence="3" id="KW-1185">Reference proteome</keyword>
<dbReference type="OrthoDB" id="10007527at2759"/>
<name>A0A6J2PMU6_COTGO</name>
<dbReference type="Pfam" id="PF15742">
    <property type="entry name" value="DUF4686"/>
    <property type="match status" value="1"/>
</dbReference>
<gene>
    <name evidence="4" type="primary">LOC115007796</name>
</gene>
<feature type="coiled-coil region" evidence="1">
    <location>
        <begin position="569"/>
        <end position="596"/>
    </location>
</feature>
<proteinExistence type="predicted"/>
<feature type="coiled-coil region" evidence="1">
    <location>
        <begin position="224"/>
        <end position="356"/>
    </location>
</feature>
<dbReference type="PANTHER" id="PTHR34479">
    <property type="entry name" value="COILED-COIL DOMAIN-CONTAINING PROTEIN 30"/>
    <property type="match status" value="1"/>
</dbReference>
<dbReference type="PANTHER" id="PTHR34479:SF1">
    <property type="entry name" value="COILED-COIL DOMAIN-CONTAINING PROTEIN 30"/>
    <property type="match status" value="1"/>
</dbReference>
<evidence type="ECO:0000313" key="4">
    <source>
        <dbReference type="RefSeq" id="XP_029286614.1"/>
    </source>
</evidence>
<evidence type="ECO:0000313" key="3">
    <source>
        <dbReference type="Proteomes" id="UP000504630"/>
    </source>
</evidence>
<dbReference type="RefSeq" id="XP_029286614.1">
    <property type="nucleotide sequence ID" value="XM_029430754.1"/>
</dbReference>
<evidence type="ECO:0000256" key="1">
    <source>
        <dbReference type="SAM" id="Coils"/>
    </source>
</evidence>
<dbReference type="InParanoid" id="A0A6J2PMU6"/>
<feature type="region of interest" description="Disordered" evidence="2">
    <location>
        <begin position="949"/>
        <end position="971"/>
    </location>
</feature>
<feature type="coiled-coil region" evidence="1">
    <location>
        <begin position="803"/>
        <end position="830"/>
    </location>
</feature>
<reference evidence="4" key="1">
    <citation type="submission" date="2025-08" db="UniProtKB">
        <authorList>
            <consortium name="RefSeq"/>
        </authorList>
    </citation>
    <scope>IDENTIFICATION</scope>
</reference>
<dbReference type="GeneID" id="115007796"/>
<feature type="region of interest" description="Disordered" evidence="2">
    <location>
        <begin position="672"/>
        <end position="693"/>
    </location>
</feature>
<dbReference type="InterPro" id="IPR031476">
    <property type="entry name" value="DUF4686"/>
</dbReference>
<dbReference type="AlphaFoldDB" id="A0A6J2PMU6"/>
<dbReference type="Proteomes" id="UP000504630">
    <property type="component" value="Chromosome 5"/>
</dbReference>
<organism evidence="3 4">
    <name type="scientific">Cottoperca gobio</name>
    <name type="common">Frogmouth</name>
    <name type="synonym">Aphritis gobio</name>
    <dbReference type="NCBI Taxonomy" id="56716"/>
    <lineage>
        <taxon>Eukaryota</taxon>
        <taxon>Metazoa</taxon>
        <taxon>Chordata</taxon>
        <taxon>Craniata</taxon>
        <taxon>Vertebrata</taxon>
        <taxon>Euteleostomi</taxon>
        <taxon>Actinopterygii</taxon>
        <taxon>Neopterygii</taxon>
        <taxon>Teleostei</taxon>
        <taxon>Neoteleostei</taxon>
        <taxon>Acanthomorphata</taxon>
        <taxon>Eupercaria</taxon>
        <taxon>Perciformes</taxon>
        <taxon>Notothenioidei</taxon>
        <taxon>Bovichtidae</taxon>
        <taxon>Cottoperca</taxon>
    </lineage>
</organism>
<evidence type="ECO:0000256" key="2">
    <source>
        <dbReference type="SAM" id="MobiDB-lite"/>
    </source>
</evidence>
<sequence length="971" mass="110623">MDQPKEELEQIATWFIEEGLAPDSPKEAQLYLLWSSLQRTRSRLNSVTWDLDTQRSQHLSEMAEVRKSLEQIRIFTEHKDVLAQEIQDENDQLKDQLRRLISLQDSQISEVAKMLYQQGLTELIHSSPSEQVAYLLVERASLLEITENPNNLTGDGNTATALGTEAQALNTIAHQSSHKGAPRHGQSPWKRLFGLHKAAQSKHTFIPVEARHLTGQASSVARECSRLERDLEEGSRRLAMAHNEIRRMTDELESAHLTQRAYEPELQAAQQEVEQLRQEVHKLKKYEMVELRKAKELNDRLDLEIRALRSRVRTLDAEKSSLIPAGIMVVSLQEKVERLESALQQQQQQLTVQVQDNRAADPAEPQAAELAQSNHTCRYLQEELTAQTTLLCEKQETRGKWVAGSRQAGGQEARDPVAQKPPQAAELAQSNHTCRYLQEELTAQTRLLCEKQETRGKWVAGSRQAGGQEARDPVAQKPPQAAELAQSNHTCRYLQEELTAQTRLLCEKQETRGKWVAGSRQAGGQEARDPVAQKPPQAAELAQSNHTCRYLQEELTAQTTLLCEKQETVVSLQREVGRLESALQEQQQQVMRVQANQANELAKAIKLNKSNESCRDLQNKLSAQSRCLLEKQSEIHSLKQQLETSPNDLDTPFDTICTKEHNLQDQKLWKQKDADSQHFENPHGRVKDDKEPQTQLLHNKENTLRKECPDLQEAVKTLLATQDECETLKKEICETLKCLDQERSKKHEMKEKHKTKLCRAKQKYDDETTWRDEKIKSLERELSLCSHSVAKEKQLTVSITVENEKLLVERRRLLQQLNEEEHNKKDSNLKGSLSKCRVDFLEMENEKLGKKILHMSNQLAFLERSLQNMQSLHFAEVTGTELKKTCHFMKLLKPFPVQTSSVKMPEPSEIQALLDNTEGKQTDVTWSPHCLVSGPLSRSAEMGYLNLSSAQRRSDRSAHPPPLSSSDSTCS</sequence>
<dbReference type="InterPro" id="IPR052825">
    <property type="entry name" value="CCD-Prefoldin_beta-like"/>
</dbReference>
<protein>
    <submittedName>
        <fullName evidence="4">Coiled-coil domain-containing protein 30 isoform X1</fullName>
    </submittedName>
</protein>
<keyword evidence="1" id="KW-0175">Coiled coil</keyword>
<feature type="coiled-coil region" evidence="1">
    <location>
        <begin position="79"/>
        <end position="106"/>
    </location>
</feature>
<dbReference type="KEGG" id="cgob:115007796"/>
<accession>A0A6J2PMU6</accession>